<name>X6LV85_RETFI</name>
<evidence type="ECO:0000313" key="2">
    <source>
        <dbReference type="EMBL" id="ETO05833.1"/>
    </source>
</evidence>
<gene>
    <name evidence="2" type="ORF">RFI_31563</name>
</gene>
<keyword evidence="1" id="KW-0472">Membrane</keyword>
<dbReference type="EMBL" id="ASPP01027741">
    <property type="protein sequence ID" value="ETO05833.1"/>
    <property type="molecule type" value="Genomic_DNA"/>
</dbReference>
<protein>
    <submittedName>
        <fullName evidence="2">Uncharacterized protein</fullName>
    </submittedName>
</protein>
<keyword evidence="1" id="KW-1133">Transmembrane helix</keyword>
<dbReference type="AlphaFoldDB" id="X6LV85"/>
<evidence type="ECO:0000256" key="1">
    <source>
        <dbReference type="SAM" id="Phobius"/>
    </source>
</evidence>
<reference evidence="2 3" key="1">
    <citation type="journal article" date="2013" name="Curr. Biol.">
        <title>The Genome of the Foraminiferan Reticulomyxa filosa.</title>
        <authorList>
            <person name="Glockner G."/>
            <person name="Hulsmann N."/>
            <person name="Schleicher M."/>
            <person name="Noegel A.A."/>
            <person name="Eichinger L."/>
            <person name="Gallinger C."/>
            <person name="Pawlowski J."/>
            <person name="Sierra R."/>
            <person name="Euteneuer U."/>
            <person name="Pillet L."/>
            <person name="Moustafa A."/>
            <person name="Platzer M."/>
            <person name="Groth M."/>
            <person name="Szafranski K."/>
            <person name="Schliwa M."/>
        </authorList>
    </citation>
    <scope>NUCLEOTIDE SEQUENCE [LARGE SCALE GENOMIC DNA]</scope>
</reference>
<sequence>IKKKRQKRKKKKNVEVGIVYSQNDSLHLKVVDTIRFSRRKIGVIRFIVTIKTTGTNEIICIVFCVISVCTCLYVYLLLLFIINLSLFLWSRLDSWDENTKDGSKAEKVLQQNTYKKNDDEGEIVTIKRKKRDICENVRFLEKKSISPKIKLTLALGWTSGSPLQRIAFEELFARSHYQYGYETLSVGFAAWD</sequence>
<comment type="caution">
    <text evidence="2">The sequence shown here is derived from an EMBL/GenBank/DDBJ whole genome shotgun (WGS) entry which is preliminary data.</text>
</comment>
<feature type="non-terminal residue" evidence="2">
    <location>
        <position position="1"/>
    </location>
</feature>
<keyword evidence="1" id="KW-0812">Transmembrane</keyword>
<dbReference type="Proteomes" id="UP000023152">
    <property type="component" value="Unassembled WGS sequence"/>
</dbReference>
<proteinExistence type="predicted"/>
<feature type="transmembrane region" description="Helical" evidence="1">
    <location>
        <begin position="58"/>
        <end position="89"/>
    </location>
</feature>
<keyword evidence="3" id="KW-1185">Reference proteome</keyword>
<accession>X6LV85</accession>
<organism evidence="2 3">
    <name type="scientific">Reticulomyxa filosa</name>
    <dbReference type="NCBI Taxonomy" id="46433"/>
    <lineage>
        <taxon>Eukaryota</taxon>
        <taxon>Sar</taxon>
        <taxon>Rhizaria</taxon>
        <taxon>Retaria</taxon>
        <taxon>Foraminifera</taxon>
        <taxon>Monothalamids</taxon>
        <taxon>Reticulomyxidae</taxon>
        <taxon>Reticulomyxa</taxon>
    </lineage>
</organism>
<evidence type="ECO:0000313" key="3">
    <source>
        <dbReference type="Proteomes" id="UP000023152"/>
    </source>
</evidence>